<protein>
    <submittedName>
        <fullName evidence="1">Uncharacterized protein</fullName>
    </submittedName>
</protein>
<accession>A0A2V4WQC4</accession>
<dbReference type="EMBL" id="QJSW01000004">
    <property type="protein sequence ID" value="PYE50223.1"/>
    <property type="molecule type" value="Genomic_DNA"/>
</dbReference>
<evidence type="ECO:0000313" key="2">
    <source>
        <dbReference type="Proteomes" id="UP000247790"/>
    </source>
</evidence>
<dbReference type="Proteomes" id="UP000247790">
    <property type="component" value="Unassembled WGS sequence"/>
</dbReference>
<comment type="caution">
    <text evidence="1">The sequence shown here is derived from an EMBL/GenBank/DDBJ whole genome shotgun (WGS) entry which is preliminary data.</text>
</comment>
<evidence type="ECO:0000313" key="1">
    <source>
        <dbReference type="EMBL" id="PYE50223.1"/>
    </source>
</evidence>
<sequence length="30" mass="3445">MMERIKSSGTIVQPVLLNLARYRAQLKLSK</sequence>
<gene>
    <name evidence="1" type="ORF">DFQ00_104181</name>
</gene>
<dbReference type="AlphaFoldDB" id="A0A2V4WQC4"/>
<organism evidence="1 2">
    <name type="scientific">Paenibacillus barcinonensis</name>
    <dbReference type="NCBI Taxonomy" id="198119"/>
    <lineage>
        <taxon>Bacteria</taxon>
        <taxon>Bacillati</taxon>
        <taxon>Bacillota</taxon>
        <taxon>Bacilli</taxon>
        <taxon>Bacillales</taxon>
        <taxon>Paenibacillaceae</taxon>
        <taxon>Paenibacillus</taxon>
    </lineage>
</organism>
<reference evidence="1 2" key="1">
    <citation type="submission" date="2018-06" db="EMBL/GenBank/DDBJ databases">
        <title>Genomic Encyclopedia of Type Strains, Phase III (KMG-III): the genomes of soil and plant-associated and newly described type strains.</title>
        <authorList>
            <person name="Whitman W."/>
        </authorList>
    </citation>
    <scope>NUCLEOTIDE SEQUENCE [LARGE SCALE GENOMIC DNA]</scope>
    <source>
        <strain evidence="1 2">CECT 7022</strain>
    </source>
</reference>
<proteinExistence type="predicted"/>
<name>A0A2V4WQC4_PAEBA</name>